<dbReference type="Proteomes" id="UP000012099">
    <property type="component" value="Unassembled WGS sequence"/>
</dbReference>
<dbReference type="InterPro" id="IPR051083">
    <property type="entry name" value="GrpII_Intron_Splice-Mob/Def"/>
</dbReference>
<accession>A0ABN0J6H9</accession>
<keyword evidence="4" id="KW-0479">Metal-binding</keyword>
<evidence type="ECO:0000313" key="13">
    <source>
        <dbReference type="Proteomes" id="UP000012099"/>
    </source>
</evidence>
<dbReference type="CDD" id="cd01651">
    <property type="entry name" value="RT_G2_intron"/>
    <property type="match status" value="1"/>
</dbReference>
<feature type="region of interest" description="Disordered" evidence="10">
    <location>
        <begin position="1"/>
        <end position="32"/>
    </location>
</feature>
<dbReference type="Gene3D" id="3.30.70.270">
    <property type="match status" value="1"/>
</dbReference>
<name>A0ABN0J6H9_9LEPT</name>
<dbReference type="InterPro" id="IPR000123">
    <property type="entry name" value="Reverse_transcriptase_msDNA"/>
</dbReference>
<dbReference type="InterPro" id="IPR013597">
    <property type="entry name" value="Mat_intron_G2"/>
</dbReference>
<comment type="catalytic activity">
    <reaction evidence="9">
        <text>DNA(n) + a 2'-deoxyribonucleoside 5'-triphosphate = DNA(n+1) + diphosphate</text>
        <dbReference type="Rhea" id="RHEA:22508"/>
        <dbReference type="Rhea" id="RHEA-COMP:17339"/>
        <dbReference type="Rhea" id="RHEA-COMP:17340"/>
        <dbReference type="ChEBI" id="CHEBI:33019"/>
        <dbReference type="ChEBI" id="CHEBI:61560"/>
        <dbReference type="ChEBI" id="CHEBI:173112"/>
        <dbReference type="EC" id="2.7.7.49"/>
    </reaction>
</comment>
<keyword evidence="7" id="KW-0051">Antiviral defense</keyword>
<comment type="similarity">
    <text evidence="8">Belongs to the bacterial reverse transcriptase family.</text>
</comment>
<dbReference type="EC" id="2.7.7.49" evidence="1"/>
<dbReference type="Pfam" id="PF08388">
    <property type="entry name" value="GIIM"/>
    <property type="match status" value="1"/>
</dbReference>
<dbReference type="Pfam" id="PF00078">
    <property type="entry name" value="RVT_1"/>
    <property type="match status" value="1"/>
</dbReference>
<dbReference type="InterPro" id="IPR043128">
    <property type="entry name" value="Rev_trsase/Diguanyl_cyclase"/>
</dbReference>
<evidence type="ECO:0000256" key="2">
    <source>
        <dbReference type="ARBA" id="ARBA00022679"/>
    </source>
</evidence>
<dbReference type="NCBIfam" id="TIGR04416">
    <property type="entry name" value="group_II_RT_mat"/>
    <property type="match status" value="1"/>
</dbReference>
<dbReference type="GO" id="GO:0003964">
    <property type="term" value="F:RNA-directed DNA polymerase activity"/>
    <property type="evidence" value="ECO:0007669"/>
    <property type="project" value="UniProtKB-KW"/>
</dbReference>
<keyword evidence="2" id="KW-0808">Transferase</keyword>
<comment type="caution">
    <text evidence="12">The sequence shown here is derived from an EMBL/GenBank/DDBJ whole genome shotgun (WGS) entry which is preliminary data.</text>
</comment>
<dbReference type="RefSeq" id="WP_004426846.1">
    <property type="nucleotide sequence ID" value="NZ_AHMH02000008.1"/>
</dbReference>
<evidence type="ECO:0000256" key="4">
    <source>
        <dbReference type="ARBA" id="ARBA00022723"/>
    </source>
</evidence>
<sequence length="465" mass="54890">MAETIREKTDAKRRDGGTRSSEETSVMDEERRGSVIQSQSLVNFERGMNRTTETKRFGITKSIVWEAYKRIRANRGAAGIDGESIELFDKNLSKNLYKIWNRMTSGSYFPPSVRQVEIPKKSGGIRRLGVPTVSDRIAQMVVKMHLEPMIDPIFHTDSYGYRPGKSAKDAVAITRKRCWKYDWVVEFDIKGAFDNIDHDLLMRALRKHTKLKWILMYVERWLKAPFETKEGNTEARSKGTPQGGVISPLLMNLFMHYAFDLWMTREYPNCPFARYADDAVIHCRSEKQAQEIMTKLAKRLESCRLMMHPDKSKIVYCRDRNRTQDYPNIQFTFLGFTFRPRSARDKYGKVFTGFLPAVSKDAQVRMRQRIREWNLQLRTPITIEEISRLYNPVLRGWLNYYGAFYKSEMRRVFEHFDRKVALWARRKYKKLRRLKRKSIYWLGEIARREPWLFTHWQIIGKPAAG</sequence>
<evidence type="ECO:0000256" key="7">
    <source>
        <dbReference type="ARBA" id="ARBA00023118"/>
    </source>
</evidence>
<dbReference type="PANTHER" id="PTHR34047">
    <property type="entry name" value="NUCLEAR INTRON MATURASE 1, MITOCHONDRIAL-RELATED"/>
    <property type="match status" value="1"/>
</dbReference>
<keyword evidence="5" id="KW-0460">Magnesium</keyword>
<dbReference type="InterPro" id="IPR030931">
    <property type="entry name" value="Group_II_RT_mat"/>
</dbReference>
<dbReference type="EMBL" id="AHMH02000008">
    <property type="protein sequence ID" value="EMN02632.1"/>
    <property type="molecule type" value="Genomic_DNA"/>
</dbReference>
<organism evidence="12 13">
    <name type="scientific">Leptospira noguchii str. 2007001578</name>
    <dbReference type="NCBI Taxonomy" id="1049974"/>
    <lineage>
        <taxon>Bacteria</taxon>
        <taxon>Pseudomonadati</taxon>
        <taxon>Spirochaetota</taxon>
        <taxon>Spirochaetia</taxon>
        <taxon>Leptospirales</taxon>
        <taxon>Leptospiraceae</taxon>
        <taxon>Leptospira</taxon>
    </lineage>
</organism>
<feature type="domain" description="Reverse transcriptase" evidence="11">
    <location>
        <begin position="99"/>
        <end position="338"/>
    </location>
</feature>
<keyword evidence="3" id="KW-0548">Nucleotidyltransferase</keyword>
<evidence type="ECO:0000256" key="8">
    <source>
        <dbReference type="ARBA" id="ARBA00034120"/>
    </source>
</evidence>
<evidence type="ECO:0000259" key="11">
    <source>
        <dbReference type="PROSITE" id="PS50878"/>
    </source>
</evidence>
<reference evidence="12 13" key="1">
    <citation type="submission" date="2013-01" db="EMBL/GenBank/DDBJ databases">
        <authorList>
            <person name="Harkins D.M."/>
            <person name="Durkin A.S."/>
            <person name="Brinkac L.M."/>
            <person name="Haft D.H."/>
            <person name="Selengut J.D."/>
            <person name="Sanka R."/>
            <person name="DePew J."/>
            <person name="Purushe J."/>
            <person name="Whelen A.C."/>
            <person name="Vinetz J.M."/>
            <person name="Sutton G.G."/>
            <person name="Nierman W.C."/>
            <person name="Fouts D.E."/>
        </authorList>
    </citation>
    <scope>NUCLEOTIDE SEQUENCE [LARGE SCALE GENOMIC DNA]</scope>
    <source>
        <strain evidence="12 13">2007001578</strain>
    </source>
</reference>
<dbReference type="PROSITE" id="PS50878">
    <property type="entry name" value="RT_POL"/>
    <property type="match status" value="1"/>
</dbReference>
<gene>
    <name evidence="12" type="ORF">LEP1GSC035_3710</name>
</gene>
<evidence type="ECO:0000256" key="5">
    <source>
        <dbReference type="ARBA" id="ARBA00022842"/>
    </source>
</evidence>
<dbReference type="PANTHER" id="PTHR34047:SF3">
    <property type="entry name" value="BLR2052 PROTEIN"/>
    <property type="match status" value="1"/>
</dbReference>
<evidence type="ECO:0000256" key="9">
    <source>
        <dbReference type="ARBA" id="ARBA00048173"/>
    </source>
</evidence>
<evidence type="ECO:0000256" key="10">
    <source>
        <dbReference type="SAM" id="MobiDB-lite"/>
    </source>
</evidence>
<evidence type="ECO:0000256" key="6">
    <source>
        <dbReference type="ARBA" id="ARBA00022918"/>
    </source>
</evidence>
<keyword evidence="6 12" id="KW-0695">RNA-directed DNA polymerase</keyword>
<dbReference type="InterPro" id="IPR043502">
    <property type="entry name" value="DNA/RNA_pol_sf"/>
</dbReference>
<proteinExistence type="inferred from homology"/>
<protein>
    <recommendedName>
        <fullName evidence="1">RNA-directed DNA polymerase</fullName>
        <ecNumber evidence="1">2.7.7.49</ecNumber>
    </recommendedName>
</protein>
<dbReference type="SUPFAM" id="SSF56672">
    <property type="entry name" value="DNA/RNA polymerases"/>
    <property type="match status" value="1"/>
</dbReference>
<dbReference type="InterPro" id="IPR000477">
    <property type="entry name" value="RT_dom"/>
</dbReference>
<evidence type="ECO:0000313" key="12">
    <source>
        <dbReference type="EMBL" id="EMN02632.1"/>
    </source>
</evidence>
<evidence type="ECO:0000256" key="3">
    <source>
        <dbReference type="ARBA" id="ARBA00022695"/>
    </source>
</evidence>
<keyword evidence="13" id="KW-1185">Reference proteome</keyword>
<evidence type="ECO:0000256" key="1">
    <source>
        <dbReference type="ARBA" id="ARBA00012493"/>
    </source>
</evidence>
<dbReference type="PRINTS" id="PR00866">
    <property type="entry name" value="RNADNAPOLMS"/>
</dbReference>